<dbReference type="InterPro" id="IPR017927">
    <property type="entry name" value="FAD-bd_FR_type"/>
</dbReference>
<dbReference type="eggNOG" id="COG1018">
    <property type="taxonomic scope" value="Bacteria"/>
</dbReference>
<dbReference type="InterPro" id="IPR012675">
    <property type="entry name" value="Beta-grasp_dom_sf"/>
</dbReference>
<evidence type="ECO:0000313" key="4">
    <source>
        <dbReference type="EMBL" id="AIY67596.1"/>
    </source>
</evidence>
<dbReference type="Pfam" id="PF00175">
    <property type="entry name" value="NAD_binding_1"/>
    <property type="match status" value="1"/>
</dbReference>
<dbReference type="InterPro" id="IPR008333">
    <property type="entry name" value="Cbr1-like_FAD-bd_dom"/>
</dbReference>
<dbReference type="STRING" id="1348114.OM33_21625"/>
<dbReference type="InterPro" id="IPR036010">
    <property type="entry name" value="2Fe-2S_ferredoxin-like_sf"/>
</dbReference>
<feature type="domain" description="FAD-binding FR-type" evidence="3">
    <location>
        <begin position="39"/>
        <end position="143"/>
    </location>
</feature>
<evidence type="ECO:0000256" key="2">
    <source>
        <dbReference type="ARBA" id="ARBA00034078"/>
    </source>
</evidence>
<dbReference type="GO" id="GO:0051536">
    <property type="term" value="F:iron-sulfur cluster binding"/>
    <property type="evidence" value="ECO:0007669"/>
    <property type="project" value="InterPro"/>
</dbReference>
<dbReference type="InterPro" id="IPR017938">
    <property type="entry name" value="Riboflavin_synthase-like_b-brl"/>
</dbReference>
<proteinExistence type="predicted"/>
<dbReference type="KEGG" id="pseo:OM33_21625"/>
<dbReference type="CDD" id="cd00207">
    <property type="entry name" value="fer2"/>
    <property type="match status" value="1"/>
</dbReference>
<dbReference type="SUPFAM" id="SSF54292">
    <property type="entry name" value="2Fe-2S ferredoxin-like"/>
    <property type="match status" value="1"/>
</dbReference>
<dbReference type="InterPro" id="IPR050415">
    <property type="entry name" value="MRET"/>
</dbReference>
<dbReference type="RefSeq" id="WP_040136728.1">
    <property type="nucleotide sequence ID" value="NZ_CP009889.1"/>
</dbReference>
<dbReference type="Proteomes" id="UP000030341">
    <property type="component" value="Chromosome 2"/>
</dbReference>
<dbReference type="Gene3D" id="3.10.20.30">
    <property type="match status" value="1"/>
</dbReference>
<dbReference type="SUPFAM" id="SSF52343">
    <property type="entry name" value="Ferredoxin reductase-like, C-terminal NADP-linked domain"/>
    <property type="match status" value="1"/>
</dbReference>
<dbReference type="PROSITE" id="PS51384">
    <property type="entry name" value="FAD_FR"/>
    <property type="match status" value="1"/>
</dbReference>
<dbReference type="Pfam" id="PF00111">
    <property type="entry name" value="Fer2"/>
    <property type="match status" value="1"/>
</dbReference>
<dbReference type="EMBL" id="CP009889">
    <property type="protein sequence ID" value="AIY67596.1"/>
    <property type="molecule type" value="Genomic_DNA"/>
</dbReference>
<evidence type="ECO:0000256" key="1">
    <source>
        <dbReference type="ARBA" id="ARBA00023075"/>
    </source>
</evidence>
<dbReference type="HOGENOM" id="CLU_003827_14_2_6"/>
<evidence type="ECO:0000259" key="3">
    <source>
        <dbReference type="PROSITE" id="PS51384"/>
    </source>
</evidence>
<organism evidence="4 5">
    <name type="scientific">Pseudoalteromonas piratica</name>
    <dbReference type="NCBI Taxonomy" id="1348114"/>
    <lineage>
        <taxon>Bacteria</taxon>
        <taxon>Pseudomonadati</taxon>
        <taxon>Pseudomonadota</taxon>
        <taxon>Gammaproteobacteria</taxon>
        <taxon>Alteromonadales</taxon>
        <taxon>Pseudoalteromonadaceae</taxon>
        <taxon>Pseudoalteromonas</taxon>
    </lineage>
</organism>
<dbReference type="InterPro" id="IPR001041">
    <property type="entry name" value="2Fe-2S_ferredoxin-type"/>
</dbReference>
<dbReference type="PANTHER" id="PTHR47354:SF3">
    <property type="entry name" value="OXIDOREDUCTASE-RELATED"/>
    <property type="match status" value="1"/>
</dbReference>
<dbReference type="GO" id="GO:0016491">
    <property type="term" value="F:oxidoreductase activity"/>
    <property type="evidence" value="ECO:0007669"/>
    <property type="project" value="InterPro"/>
</dbReference>
<dbReference type="PANTHER" id="PTHR47354">
    <property type="entry name" value="NADH OXIDOREDUCTASE HCR"/>
    <property type="match status" value="1"/>
</dbReference>
<dbReference type="InterPro" id="IPR039261">
    <property type="entry name" value="FNR_nucleotide-bd"/>
</dbReference>
<keyword evidence="5" id="KW-1185">Reference proteome</keyword>
<name>A0A0A7ENG3_9GAMM</name>
<dbReference type="AlphaFoldDB" id="A0A0A7ENG3"/>
<gene>
    <name evidence="4" type="ORF">OM33_21625</name>
</gene>
<keyword evidence="1" id="KW-0830">Ubiquinone</keyword>
<dbReference type="InterPro" id="IPR001433">
    <property type="entry name" value="OxRdtase_FAD/NAD-bd"/>
</dbReference>
<dbReference type="SUPFAM" id="SSF63380">
    <property type="entry name" value="Riboflavin synthase domain-like"/>
    <property type="match status" value="1"/>
</dbReference>
<reference evidence="4 5" key="1">
    <citation type="submission" date="2014-11" db="EMBL/GenBank/DDBJ databases">
        <title>Complete Genome Sequence of Pseudoalteromonas sp. Strain OCN003 Isolated from Kaneohe Bay, Oahu, Hawaii.</title>
        <authorList>
            <person name="Beurmann S."/>
            <person name="Videau P."/>
            <person name="Ushijima B."/>
            <person name="Smith A.M."/>
            <person name="Aeby G.S."/>
            <person name="Callahan S.M."/>
            <person name="Belcaid M."/>
        </authorList>
    </citation>
    <scope>NUCLEOTIDE SEQUENCE [LARGE SCALE GENOMIC DNA]</scope>
    <source>
        <strain evidence="4 5">OCN003</strain>
    </source>
</reference>
<evidence type="ECO:0000313" key="5">
    <source>
        <dbReference type="Proteomes" id="UP000030341"/>
    </source>
</evidence>
<dbReference type="Pfam" id="PF00970">
    <property type="entry name" value="FAD_binding_6"/>
    <property type="match status" value="1"/>
</dbReference>
<dbReference type="Gene3D" id="3.40.50.80">
    <property type="entry name" value="Nucleotide-binding domain of ferredoxin-NADP reductase (FNR) module"/>
    <property type="match status" value="1"/>
</dbReference>
<protein>
    <recommendedName>
        <fullName evidence="3">FAD-binding FR-type domain-containing protein</fullName>
    </recommendedName>
</protein>
<comment type="cofactor">
    <cofactor evidence="2">
        <name>[2Fe-2S] cluster</name>
        <dbReference type="ChEBI" id="CHEBI:190135"/>
    </cofactor>
</comment>
<dbReference type="Gene3D" id="2.40.30.10">
    <property type="entry name" value="Translation factors"/>
    <property type="match status" value="1"/>
</dbReference>
<sequence length="350" mass="39253">MSLIFNPLTNWFSKQFFHHSSMAGYLEPVIQLFKPSWRDGYYRAKVLSVTLIANKTVALELKTESRWPTHQAGQHIELTIDINGRLSTRVFTIASSPNQAMHEGVIRLVIKQQDAGLFTPFLSRLTVNAWVNISKPKGTFLLPQSNAVSLFAAGTGITPFIAMLHQALHEVAQPIHLFYYAKPNAHLLVAELESLSNRLPNFTFTLLSRSIDGDVVKKLPDCHNTHWMVCGPNDFHKTIRDYALMHQQSLSSEHFSLVDLHSTGDEKAHFQVDHGGIKFSADNQQPLLAQFQANNINVPYGCGMGICHQCQCVKKKGVVRDIRTGKLSDYGEELIQLCVSQVVSDVEFKA</sequence>
<accession>A0A0A7ENG3</accession>